<dbReference type="Proteomes" id="UP000277633">
    <property type="component" value="Unassembled WGS sequence"/>
</dbReference>
<sequence length="64" mass="7068">MKKILLISALALPSLLALTGCSGKTEVIAANPYKMQKSCENMDQSLVKLEEYILRVENTSAFHL</sequence>
<feature type="non-terminal residue" evidence="1">
    <location>
        <position position="64"/>
    </location>
</feature>
<gene>
    <name evidence="1" type="ORF">DRO07_02305</name>
</gene>
<reference evidence="1 2" key="1">
    <citation type="submission" date="2018-06" db="EMBL/GenBank/DDBJ databases">
        <title>Extensive metabolic versatility and redundancy in microbially diverse, dynamic hydrothermal sediments.</title>
        <authorList>
            <person name="Dombrowski N."/>
            <person name="Teske A."/>
            <person name="Baker B.J."/>
        </authorList>
    </citation>
    <scope>NUCLEOTIDE SEQUENCE [LARGE SCALE GENOMIC DNA]</scope>
    <source>
        <strain evidence="1">B9_G13</strain>
    </source>
</reference>
<accession>A0A497JF78</accession>
<dbReference type="PROSITE" id="PS51257">
    <property type="entry name" value="PROKAR_LIPOPROTEIN"/>
    <property type="match status" value="1"/>
</dbReference>
<protein>
    <submittedName>
        <fullName evidence="1">Uncharacterized protein</fullName>
    </submittedName>
</protein>
<comment type="caution">
    <text evidence="1">The sequence shown here is derived from an EMBL/GenBank/DDBJ whole genome shotgun (WGS) entry which is preliminary data.</text>
</comment>
<dbReference type="EMBL" id="QMWO01000077">
    <property type="protein sequence ID" value="RLG69467.1"/>
    <property type="molecule type" value="Genomic_DNA"/>
</dbReference>
<evidence type="ECO:0000313" key="2">
    <source>
        <dbReference type="Proteomes" id="UP000277633"/>
    </source>
</evidence>
<organism evidence="1 2">
    <name type="scientific">Candidatus Iainarchaeum sp</name>
    <dbReference type="NCBI Taxonomy" id="3101447"/>
    <lineage>
        <taxon>Archaea</taxon>
        <taxon>Candidatus Iainarchaeota</taxon>
        <taxon>Candidatus Iainarchaeia</taxon>
        <taxon>Candidatus Iainarchaeales</taxon>
        <taxon>Candidatus Iainarchaeaceae</taxon>
        <taxon>Candidatus Iainarchaeum</taxon>
    </lineage>
</organism>
<name>A0A497JF78_9ARCH</name>
<dbReference type="AlphaFoldDB" id="A0A497JF78"/>
<evidence type="ECO:0000313" key="1">
    <source>
        <dbReference type="EMBL" id="RLG69467.1"/>
    </source>
</evidence>
<proteinExistence type="predicted"/>